<evidence type="ECO:0000313" key="1">
    <source>
        <dbReference type="EMBL" id="TAA74368.1"/>
    </source>
</evidence>
<proteinExistence type="predicted"/>
<comment type="caution">
    <text evidence="1">The sequence shown here is derived from an EMBL/GenBank/DDBJ whole genome shotgun (WGS) entry which is preliminary data.</text>
</comment>
<evidence type="ECO:0000313" key="2">
    <source>
        <dbReference type="Proteomes" id="UP000316238"/>
    </source>
</evidence>
<organism evidence="1 2">
    <name type="scientific">Candidatus Electronema aureum</name>
    <dbReference type="NCBI Taxonomy" id="2005002"/>
    <lineage>
        <taxon>Bacteria</taxon>
        <taxon>Pseudomonadati</taxon>
        <taxon>Thermodesulfobacteriota</taxon>
        <taxon>Desulfobulbia</taxon>
        <taxon>Desulfobulbales</taxon>
        <taxon>Desulfobulbaceae</taxon>
        <taxon>Candidatus Electronema</taxon>
    </lineage>
</organism>
<gene>
    <name evidence="1" type="ORF">CDV28_1282</name>
</gene>
<name>A0A521G026_9BACT</name>
<dbReference type="EMBL" id="NQJD01000028">
    <property type="protein sequence ID" value="TAA74368.1"/>
    <property type="molecule type" value="Genomic_DNA"/>
</dbReference>
<accession>A0A521G026</accession>
<reference evidence="1" key="1">
    <citation type="submission" date="2017-07" db="EMBL/GenBank/DDBJ databases">
        <title>The cable genome - Insights into the physiology and evolution of filamentous bacteria capable of sulfide oxidation via long distance electron transfer.</title>
        <authorList>
            <person name="Thorup C."/>
            <person name="Bjerg J.T."/>
            <person name="Schreiber L."/>
            <person name="Nielsen L.P."/>
            <person name="Kjeldsen K.U."/>
            <person name="Boesen T."/>
            <person name="Boggild A."/>
            <person name="Meysman F."/>
            <person name="Geelhoed J."/>
            <person name="Schramm A."/>
        </authorList>
    </citation>
    <scope>NUCLEOTIDE SEQUENCE [LARGE SCALE GENOMIC DNA]</scope>
    <source>
        <strain evidence="1">GS</strain>
    </source>
</reference>
<keyword evidence="2" id="KW-1185">Reference proteome</keyword>
<protein>
    <submittedName>
        <fullName evidence="1">Uncharacterized protein</fullName>
    </submittedName>
</protein>
<dbReference type="AlphaFoldDB" id="A0A521G026"/>
<sequence>MAEALLDQAQQLINHLSLVDQDDPWQEFFKAGDALGSNNRKR</sequence>
<dbReference type="Proteomes" id="UP000316238">
    <property type="component" value="Unassembled WGS sequence"/>
</dbReference>